<reference evidence="2 3" key="1">
    <citation type="submission" date="2016-03" db="EMBL/GenBank/DDBJ databases">
        <title>Trachymyrmex septentrionalis WGS genome.</title>
        <authorList>
            <person name="Nygaard S."/>
            <person name="Hu H."/>
            <person name="Boomsma J."/>
            <person name="Zhang G."/>
        </authorList>
    </citation>
    <scope>NUCLEOTIDE SEQUENCE [LARGE SCALE GENOMIC DNA]</scope>
    <source>
        <strain evidence="2">Tsep2-gDNA-1</strain>
        <tissue evidence="2">Whole body</tissue>
    </source>
</reference>
<dbReference type="EMBL" id="KQ981693">
    <property type="protein sequence ID" value="KYN37683.1"/>
    <property type="molecule type" value="Genomic_DNA"/>
</dbReference>
<gene>
    <name evidence="2" type="ORF">ALC56_07882</name>
</gene>
<keyword evidence="3" id="KW-1185">Reference proteome</keyword>
<dbReference type="Proteomes" id="UP000078541">
    <property type="component" value="Unassembled WGS sequence"/>
</dbReference>
<evidence type="ECO:0000256" key="1">
    <source>
        <dbReference type="SAM" id="MobiDB-lite"/>
    </source>
</evidence>
<name>A0A195FB89_9HYME</name>
<organism evidence="2 3">
    <name type="scientific">Trachymyrmex septentrionalis</name>
    <dbReference type="NCBI Taxonomy" id="34720"/>
    <lineage>
        <taxon>Eukaryota</taxon>
        <taxon>Metazoa</taxon>
        <taxon>Ecdysozoa</taxon>
        <taxon>Arthropoda</taxon>
        <taxon>Hexapoda</taxon>
        <taxon>Insecta</taxon>
        <taxon>Pterygota</taxon>
        <taxon>Neoptera</taxon>
        <taxon>Endopterygota</taxon>
        <taxon>Hymenoptera</taxon>
        <taxon>Apocrita</taxon>
        <taxon>Aculeata</taxon>
        <taxon>Formicoidea</taxon>
        <taxon>Formicidae</taxon>
        <taxon>Myrmicinae</taxon>
        <taxon>Trachymyrmex</taxon>
    </lineage>
</organism>
<protein>
    <submittedName>
        <fullName evidence="2">Uncharacterized protein</fullName>
    </submittedName>
</protein>
<dbReference type="AlphaFoldDB" id="A0A195FB89"/>
<sequence length="276" mass="31597">MSLSPLLVATSSVENAVFSQYSSNNAPLWRGGGEEGGWTDVSGLSQPGGKRYRYTADPHTWTEGRRVQLPRPSIVGPLLLKAAFCRPLILFLSSTRKRGGSSTPRSQPTLFIAFPISRILSPKGNLHLEISANAILQTDENIPRQDQARYTPQILAAALLQRSEKHVWDFGFFLPLRRKADDYRVLRRRYNTVLFYFLANDPTSGPAAEPRYYYEVKNAREKPVETTLFITQLIWRTRRRETNRRDVYIPSGNETRKKSSRRVLARRGVDDIQHRH</sequence>
<feature type="compositionally biased region" description="Basic and acidic residues" evidence="1">
    <location>
        <begin position="267"/>
        <end position="276"/>
    </location>
</feature>
<evidence type="ECO:0000313" key="2">
    <source>
        <dbReference type="EMBL" id="KYN37683.1"/>
    </source>
</evidence>
<evidence type="ECO:0000313" key="3">
    <source>
        <dbReference type="Proteomes" id="UP000078541"/>
    </source>
</evidence>
<feature type="region of interest" description="Disordered" evidence="1">
    <location>
        <begin position="246"/>
        <end position="276"/>
    </location>
</feature>
<proteinExistence type="predicted"/>
<accession>A0A195FB89</accession>